<reference evidence="2 3" key="1">
    <citation type="journal article" date="2016" name="Environ. Microbiol.">
        <title>Genomic resolution of a cold subsurface aquifer community provides metabolic insights for novel microbes adapted to high CO concentrations.</title>
        <authorList>
            <person name="Probst A.J."/>
            <person name="Castelle C.J."/>
            <person name="Singh A."/>
            <person name="Brown C.T."/>
            <person name="Anantharaman K."/>
            <person name="Sharon I."/>
            <person name="Hug L.A."/>
            <person name="Burstein D."/>
            <person name="Emerson J.B."/>
            <person name="Thomas B.C."/>
            <person name="Banfield J.F."/>
        </authorList>
    </citation>
    <scope>NUCLEOTIDE SEQUENCE [LARGE SCALE GENOMIC DNA]</scope>
    <source>
        <strain evidence="2">CG2_30_40_21</strain>
    </source>
</reference>
<keyword evidence="1" id="KW-0812">Transmembrane</keyword>
<sequence>MSENHKYLILGGAAFLWMIMLLVVFCLGNNHKSSSQIPSRDTIIILKQKPSALIDINTMMPEDRLISTGDKSATSFYSSPNPYAHRYIKTENSSLYTSSSRLGEGDGKYSGFYRGMLWYNSVFNKYEHRDWLGR</sequence>
<dbReference type="STRING" id="1817895.AUJ95_07600"/>
<dbReference type="EMBL" id="MNYI01000197">
    <property type="protein sequence ID" value="OIP37783.1"/>
    <property type="molecule type" value="Genomic_DNA"/>
</dbReference>
<evidence type="ECO:0000256" key="1">
    <source>
        <dbReference type="SAM" id="Phobius"/>
    </source>
</evidence>
<protein>
    <submittedName>
        <fullName evidence="2">Uncharacterized protein</fullName>
    </submittedName>
</protein>
<evidence type="ECO:0000313" key="3">
    <source>
        <dbReference type="Proteomes" id="UP000183085"/>
    </source>
</evidence>
<proteinExistence type="predicted"/>
<accession>A0A1J5E1H3</accession>
<keyword evidence="1" id="KW-0472">Membrane</keyword>
<keyword evidence="1" id="KW-1133">Transmembrane helix</keyword>
<gene>
    <name evidence="2" type="ORF">AUJ95_07600</name>
</gene>
<dbReference type="Proteomes" id="UP000183085">
    <property type="component" value="Unassembled WGS sequence"/>
</dbReference>
<name>A0A1J5E1H3_9BACT</name>
<feature type="transmembrane region" description="Helical" evidence="1">
    <location>
        <begin position="6"/>
        <end position="27"/>
    </location>
</feature>
<evidence type="ECO:0000313" key="2">
    <source>
        <dbReference type="EMBL" id="OIP37783.1"/>
    </source>
</evidence>
<dbReference type="AlphaFoldDB" id="A0A1J5E1H3"/>
<organism evidence="2 3">
    <name type="scientific">Candidatus Desantisbacteria bacterium CG2_30_40_21</name>
    <dbReference type="NCBI Taxonomy" id="1817895"/>
    <lineage>
        <taxon>Bacteria</taxon>
        <taxon>Candidatus Desantisiibacteriota</taxon>
    </lineage>
</organism>
<comment type="caution">
    <text evidence="2">The sequence shown here is derived from an EMBL/GenBank/DDBJ whole genome shotgun (WGS) entry which is preliminary data.</text>
</comment>